<evidence type="ECO:0000259" key="1">
    <source>
        <dbReference type="Pfam" id="PF13439"/>
    </source>
</evidence>
<protein>
    <recommendedName>
        <fullName evidence="1">Glycosyltransferase subfamily 4-like N-terminal domain-containing protein</fullName>
    </recommendedName>
</protein>
<dbReference type="Gene3D" id="3.40.50.2000">
    <property type="entry name" value="Glycogen Phosphorylase B"/>
    <property type="match status" value="2"/>
</dbReference>
<gene>
    <name evidence="2" type="ORF">DPQ33_06785</name>
</gene>
<dbReference type="AlphaFoldDB" id="A0A7M3MGJ9"/>
<accession>A0A7M3MGJ9</accession>
<evidence type="ECO:0000313" key="2">
    <source>
        <dbReference type="EMBL" id="TVM18444.1"/>
    </source>
</evidence>
<dbReference type="Pfam" id="PF13439">
    <property type="entry name" value="Glyco_transf_4"/>
    <property type="match status" value="1"/>
</dbReference>
<dbReference type="GO" id="GO:0016757">
    <property type="term" value="F:glycosyltransferase activity"/>
    <property type="evidence" value="ECO:0007669"/>
    <property type="project" value="UniProtKB-ARBA"/>
</dbReference>
<sequence>MTNALDILFLHENPCVRAYKQAVSLKKMGHRVHLVCRELTFQPRMADVVSGIQQYTDLDHLAGLLRKGRWDVIHSHNEPNEITEIALLNVDHCPVVYDCHDYTGLRQKLHAAQARTERRCFEDSHTVIHVSQGMLETAAERYASRRTMVLPSFPSTAELDLSRRPKLPGNHVVYLGGLLDAGRRNFEYRNYLPFFVALIGHGVHVHAFPSSSTPEKMRSYLQLDAESELFHLHQKLPYESLLEVISMFQWGLTGFSFEGIDEPNRIRFLNNALPNKLFDYIVAGVCPVVVNCDTAGRYAEELGVGYHARDIEHLVEIVTREEPKAPLEDLSVVDMDAQVERLVVLYRELMEAYEPGLPSRPGADTLSRRDLERTESLLNMAEHYERTGNLAKSRRYRAQAMELLGETPASAQDADSNAVA</sequence>
<dbReference type="EMBL" id="QMIE01000004">
    <property type="protein sequence ID" value="TVM18444.1"/>
    <property type="molecule type" value="Genomic_DNA"/>
</dbReference>
<dbReference type="InterPro" id="IPR028098">
    <property type="entry name" value="Glyco_trans_4-like_N"/>
</dbReference>
<keyword evidence="3" id="KW-1185">Reference proteome</keyword>
<dbReference type="Proteomes" id="UP000448292">
    <property type="component" value="Unassembled WGS sequence"/>
</dbReference>
<dbReference type="OrthoDB" id="5449954at2"/>
<proteinExistence type="predicted"/>
<name>A0A7M3MGJ9_9BACT</name>
<dbReference type="RefSeq" id="WP_144302451.1">
    <property type="nucleotide sequence ID" value="NZ_QMIE01000004.1"/>
</dbReference>
<dbReference type="SUPFAM" id="SSF53756">
    <property type="entry name" value="UDP-Glycosyltransferase/glycogen phosphorylase"/>
    <property type="match status" value="1"/>
</dbReference>
<evidence type="ECO:0000313" key="3">
    <source>
        <dbReference type="Proteomes" id="UP000448292"/>
    </source>
</evidence>
<feature type="domain" description="Glycosyltransferase subfamily 4-like N-terminal" evidence="1">
    <location>
        <begin position="19"/>
        <end position="151"/>
    </location>
</feature>
<reference evidence="2 3" key="1">
    <citation type="submission" date="2018-06" db="EMBL/GenBank/DDBJ databases">
        <title>Complete genome of Desulfovibrio indonesiensis P37SLT.</title>
        <authorList>
            <person name="Crispim J.S."/>
            <person name="Vidigal P.M.P."/>
            <person name="Silva L.C.F."/>
            <person name="Laguardia C.N."/>
            <person name="Araujo L.C."/>
            <person name="Dias R.S."/>
            <person name="Sousa M.P."/>
            <person name="Paula S.O."/>
            <person name="Silva C."/>
        </authorList>
    </citation>
    <scope>NUCLEOTIDE SEQUENCE [LARGE SCALE GENOMIC DNA]</scope>
    <source>
        <strain evidence="2 3">P37SLT</strain>
    </source>
</reference>
<organism evidence="2 3">
    <name type="scientific">Oceanidesulfovibrio indonesiensis</name>
    <dbReference type="NCBI Taxonomy" id="54767"/>
    <lineage>
        <taxon>Bacteria</taxon>
        <taxon>Pseudomonadati</taxon>
        <taxon>Thermodesulfobacteriota</taxon>
        <taxon>Desulfovibrionia</taxon>
        <taxon>Desulfovibrionales</taxon>
        <taxon>Desulfovibrionaceae</taxon>
        <taxon>Oceanidesulfovibrio</taxon>
    </lineage>
</organism>
<comment type="caution">
    <text evidence="2">The sequence shown here is derived from an EMBL/GenBank/DDBJ whole genome shotgun (WGS) entry which is preliminary data.</text>
</comment>